<evidence type="ECO:0000256" key="3">
    <source>
        <dbReference type="ARBA" id="ARBA00022927"/>
    </source>
</evidence>
<keyword evidence="3 4" id="KW-0653">Protein transport</keyword>
<dbReference type="GO" id="GO:0019905">
    <property type="term" value="F:syntaxin binding"/>
    <property type="evidence" value="ECO:0007669"/>
    <property type="project" value="TreeGrafter"/>
</dbReference>
<dbReference type="PANTHER" id="PTHR13768">
    <property type="entry name" value="SOLUBLE NSF ATTACHMENT PROTEIN SNAP"/>
    <property type="match status" value="1"/>
</dbReference>
<comment type="caution">
    <text evidence="5">The sequence shown here is derived from an EMBL/GenBank/DDBJ whole genome shotgun (WGS) entry which is preliminary data.</text>
</comment>
<keyword evidence="4" id="KW-0931">ER-Golgi transport</keyword>
<evidence type="ECO:0000256" key="1">
    <source>
        <dbReference type="ARBA" id="ARBA00010050"/>
    </source>
</evidence>
<dbReference type="Proteomes" id="UP001197093">
    <property type="component" value="Unassembled WGS sequence"/>
</dbReference>
<dbReference type="PRINTS" id="PR00448">
    <property type="entry name" value="NSFATTACHMNT"/>
</dbReference>
<evidence type="ECO:0008006" key="7">
    <source>
        <dbReference type="Google" id="ProtNLM"/>
    </source>
</evidence>
<organism evidence="5 6">
    <name type="scientific">Staphylotrichum longicolle</name>
    <dbReference type="NCBI Taxonomy" id="669026"/>
    <lineage>
        <taxon>Eukaryota</taxon>
        <taxon>Fungi</taxon>
        <taxon>Dikarya</taxon>
        <taxon>Ascomycota</taxon>
        <taxon>Pezizomycotina</taxon>
        <taxon>Sordariomycetes</taxon>
        <taxon>Sordariomycetidae</taxon>
        <taxon>Sordariales</taxon>
        <taxon>Chaetomiaceae</taxon>
        <taxon>Staphylotrichum</taxon>
    </lineage>
</organism>
<keyword evidence="4" id="KW-0472">Membrane</keyword>
<name>A0AAD4F6Y3_9PEZI</name>
<comment type="similarity">
    <text evidence="1 4">Belongs to the SNAP family.</text>
</comment>
<comment type="function">
    <text evidence="4">Required for vesicular transport between the endoplasmic reticulum and the Golgi apparatus.</text>
</comment>
<evidence type="ECO:0000256" key="4">
    <source>
        <dbReference type="RuleBase" id="RU367013"/>
    </source>
</evidence>
<dbReference type="InterPro" id="IPR011990">
    <property type="entry name" value="TPR-like_helical_dom_sf"/>
</dbReference>
<dbReference type="SUPFAM" id="SSF56112">
    <property type="entry name" value="Protein kinase-like (PK-like)"/>
    <property type="match status" value="1"/>
</dbReference>
<dbReference type="CDD" id="cd15832">
    <property type="entry name" value="SNAP"/>
    <property type="match status" value="1"/>
</dbReference>
<dbReference type="Pfam" id="PF14938">
    <property type="entry name" value="SNAP"/>
    <property type="match status" value="1"/>
</dbReference>
<dbReference type="PANTHER" id="PTHR13768:SF8">
    <property type="entry name" value="ALPHA-SOLUBLE NSF ATTACHMENT PROTEIN"/>
    <property type="match status" value="1"/>
</dbReference>
<dbReference type="Gene3D" id="1.25.40.10">
    <property type="entry name" value="Tetratricopeptide repeat domain"/>
    <property type="match status" value="1"/>
</dbReference>
<dbReference type="GO" id="GO:0005774">
    <property type="term" value="C:vacuolar membrane"/>
    <property type="evidence" value="ECO:0007669"/>
    <property type="project" value="TreeGrafter"/>
</dbReference>
<keyword evidence="6" id="KW-1185">Reference proteome</keyword>
<dbReference type="GO" id="GO:0006886">
    <property type="term" value="P:intracellular protein transport"/>
    <property type="evidence" value="ECO:0007669"/>
    <property type="project" value="UniProtKB-UniRule"/>
</dbReference>
<dbReference type="SUPFAM" id="SSF48452">
    <property type="entry name" value="TPR-like"/>
    <property type="match status" value="1"/>
</dbReference>
<gene>
    <name evidence="5" type="ORF">NEMBOFW57_004339</name>
</gene>
<evidence type="ECO:0000313" key="5">
    <source>
        <dbReference type="EMBL" id="KAG7294269.1"/>
    </source>
</evidence>
<dbReference type="GO" id="GO:0035494">
    <property type="term" value="P:SNARE complex disassembly"/>
    <property type="evidence" value="ECO:0007669"/>
    <property type="project" value="TreeGrafter"/>
</dbReference>
<dbReference type="InterPro" id="IPR011009">
    <property type="entry name" value="Kinase-like_dom_sf"/>
</dbReference>
<dbReference type="InterPro" id="IPR000744">
    <property type="entry name" value="NSF_attach"/>
</dbReference>
<dbReference type="EMBL" id="JAHCVI010000001">
    <property type="protein sequence ID" value="KAG7294269.1"/>
    <property type="molecule type" value="Genomic_DNA"/>
</dbReference>
<evidence type="ECO:0000256" key="2">
    <source>
        <dbReference type="ARBA" id="ARBA00022448"/>
    </source>
</evidence>
<dbReference type="GO" id="GO:0005483">
    <property type="term" value="F:soluble NSF attachment protein activity"/>
    <property type="evidence" value="ECO:0007669"/>
    <property type="project" value="TreeGrafter"/>
</dbReference>
<protein>
    <recommendedName>
        <fullName evidence="7">Aminoglycoside phosphotransferase domain-containing protein</fullName>
    </recommendedName>
</protein>
<reference evidence="5" key="1">
    <citation type="submission" date="2023-02" db="EMBL/GenBank/DDBJ databases">
        <authorList>
            <person name="Palmer J.M."/>
        </authorList>
    </citation>
    <scope>NUCLEOTIDE SEQUENCE</scope>
    <source>
        <strain evidence="5">FW57</strain>
    </source>
</reference>
<comment type="subcellular location">
    <subcellularLocation>
        <location evidence="4">Membrane</location>
        <topology evidence="4">Peripheral membrane protein</topology>
    </subcellularLocation>
</comment>
<dbReference type="AlphaFoldDB" id="A0AAD4F6Y3"/>
<accession>A0AAD4F6Y3</accession>
<proteinExistence type="inferred from homology"/>
<keyword evidence="2 4" id="KW-0813">Transport</keyword>
<dbReference type="GO" id="GO:0031201">
    <property type="term" value="C:SNARE complex"/>
    <property type="evidence" value="ECO:0007669"/>
    <property type="project" value="TreeGrafter"/>
</dbReference>
<evidence type="ECO:0000313" key="6">
    <source>
        <dbReference type="Proteomes" id="UP001197093"/>
    </source>
</evidence>
<sequence length="435" mass="49101">MAQDPRALEQQAKKTFESAQGATSGFAKLLGFGSGGDKYERAAELYTDAANAYRAQRMNKESGKARLEAARILKDKLNQPREAATAMAEAFNMFRKEDPAGAIECIQQAIGLFTAEGQFRRAATHMENAAELLEVEMGDRKKAMDFYNQAAQWYEDDRAQALANKLYLKEADIAALEGDYYRAVANYEKVADASLENHLMKYSIKEYWLKAGLCILATKDLVAAHRNLEGYKQKDPSFAGQRECQLLTDLIEAVEAGNQEAFTDKLYAYDQMSRLDKWKTEILPFVQTFIDSIDSIMSLPMVLLHKDFGSCNIMVDKDTFHLVGVIDWAEAEVCPFGLNLHSLQELPGKLHLRDGWTRYVDYDSLQEVFWSTFEDEIGRLRQAIRMARVLGLLLTSRLGNEPMPVPIDVDEQGRYNLLSLDGFLINQGTKFDGLE</sequence>